<comment type="pathway">
    <text evidence="2">Secondary metabolite biosynthesis.</text>
</comment>
<evidence type="ECO:0000313" key="11">
    <source>
        <dbReference type="EMBL" id="TEB31067.1"/>
    </source>
</evidence>
<keyword evidence="8 10" id="KW-0503">Monooxygenase</keyword>
<evidence type="ECO:0000256" key="5">
    <source>
        <dbReference type="ARBA" id="ARBA00022723"/>
    </source>
</evidence>
<keyword evidence="4 9" id="KW-0349">Heme</keyword>
<keyword evidence="12" id="KW-1185">Reference proteome</keyword>
<dbReference type="PANTHER" id="PTHR46300">
    <property type="entry name" value="P450, PUTATIVE (EUROFUNG)-RELATED-RELATED"/>
    <property type="match status" value="1"/>
</dbReference>
<keyword evidence="6 10" id="KW-0560">Oxidoreductase</keyword>
<reference evidence="11 12" key="1">
    <citation type="journal article" date="2019" name="Nat. Ecol. Evol.">
        <title>Megaphylogeny resolves global patterns of mushroom evolution.</title>
        <authorList>
            <person name="Varga T."/>
            <person name="Krizsan K."/>
            <person name="Foldi C."/>
            <person name="Dima B."/>
            <person name="Sanchez-Garcia M."/>
            <person name="Sanchez-Ramirez S."/>
            <person name="Szollosi G.J."/>
            <person name="Szarkandi J.G."/>
            <person name="Papp V."/>
            <person name="Albert L."/>
            <person name="Andreopoulos W."/>
            <person name="Angelini C."/>
            <person name="Antonin V."/>
            <person name="Barry K.W."/>
            <person name="Bougher N.L."/>
            <person name="Buchanan P."/>
            <person name="Buyck B."/>
            <person name="Bense V."/>
            <person name="Catcheside P."/>
            <person name="Chovatia M."/>
            <person name="Cooper J."/>
            <person name="Damon W."/>
            <person name="Desjardin D."/>
            <person name="Finy P."/>
            <person name="Geml J."/>
            <person name="Haridas S."/>
            <person name="Hughes K."/>
            <person name="Justo A."/>
            <person name="Karasinski D."/>
            <person name="Kautmanova I."/>
            <person name="Kiss B."/>
            <person name="Kocsube S."/>
            <person name="Kotiranta H."/>
            <person name="LaButti K.M."/>
            <person name="Lechner B.E."/>
            <person name="Liimatainen K."/>
            <person name="Lipzen A."/>
            <person name="Lukacs Z."/>
            <person name="Mihaltcheva S."/>
            <person name="Morgado L.N."/>
            <person name="Niskanen T."/>
            <person name="Noordeloos M.E."/>
            <person name="Ohm R.A."/>
            <person name="Ortiz-Santana B."/>
            <person name="Ovrebo C."/>
            <person name="Racz N."/>
            <person name="Riley R."/>
            <person name="Savchenko A."/>
            <person name="Shiryaev A."/>
            <person name="Soop K."/>
            <person name="Spirin V."/>
            <person name="Szebenyi C."/>
            <person name="Tomsovsky M."/>
            <person name="Tulloss R.E."/>
            <person name="Uehling J."/>
            <person name="Grigoriev I.V."/>
            <person name="Vagvolgyi C."/>
            <person name="Papp T."/>
            <person name="Martin F.M."/>
            <person name="Miettinen O."/>
            <person name="Hibbett D.S."/>
            <person name="Nagy L.G."/>
        </authorList>
    </citation>
    <scope>NUCLEOTIDE SEQUENCE [LARGE SCALE GENOMIC DNA]</scope>
    <source>
        <strain evidence="11 12">FP101781</strain>
    </source>
</reference>
<evidence type="ECO:0000256" key="4">
    <source>
        <dbReference type="ARBA" id="ARBA00022617"/>
    </source>
</evidence>
<dbReference type="CDD" id="cd11065">
    <property type="entry name" value="CYP64-like"/>
    <property type="match status" value="1"/>
</dbReference>
<evidence type="ECO:0000256" key="8">
    <source>
        <dbReference type="ARBA" id="ARBA00023033"/>
    </source>
</evidence>
<proteinExistence type="inferred from homology"/>
<dbReference type="STRING" id="71717.A0A4Y7TA66"/>
<dbReference type="PANTHER" id="PTHR46300:SF5">
    <property type="entry name" value="CYTOCHROME P450"/>
    <property type="match status" value="1"/>
</dbReference>
<evidence type="ECO:0000313" key="12">
    <source>
        <dbReference type="Proteomes" id="UP000298030"/>
    </source>
</evidence>
<dbReference type="PROSITE" id="PS00086">
    <property type="entry name" value="CYTOCHROME_P450"/>
    <property type="match status" value="1"/>
</dbReference>
<evidence type="ECO:0000256" key="6">
    <source>
        <dbReference type="ARBA" id="ARBA00023002"/>
    </source>
</evidence>
<dbReference type="InterPro" id="IPR017972">
    <property type="entry name" value="Cyt_P450_CS"/>
</dbReference>
<evidence type="ECO:0000256" key="2">
    <source>
        <dbReference type="ARBA" id="ARBA00005179"/>
    </source>
</evidence>
<evidence type="ECO:0000256" key="10">
    <source>
        <dbReference type="RuleBase" id="RU000461"/>
    </source>
</evidence>
<dbReference type="EMBL" id="QPFP01000020">
    <property type="protein sequence ID" value="TEB31067.1"/>
    <property type="molecule type" value="Genomic_DNA"/>
</dbReference>
<evidence type="ECO:0000256" key="7">
    <source>
        <dbReference type="ARBA" id="ARBA00023004"/>
    </source>
</evidence>
<evidence type="ECO:0000256" key="1">
    <source>
        <dbReference type="ARBA" id="ARBA00001971"/>
    </source>
</evidence>
<dbReference type="PRINTS" id="PR00385">
    <property type="entry name" value="P450"/>
</dbReference>
<dbReference type="InterPro" id="IPR001128">
    <property type="entry name" value="Cyt_P450"/>
</dbReference>
<keyword evidence="5 9" id="KW-0479">Metal-binding</keyword>
<protein>
    <submittedName>
        <fullName evidence="11">Cytochrome P450</fullName>
    </submittedName>
</protein>
<comment type="caution">
    <text evidence="11">The sequence shown here is derived from an EMBL/GenBank/DDBJ whole genome shotgun (WGS) entry which is preliminary data.</text>
</comment>
<dbReference type="PRINTS" id="PR00463">
    <property type="entry name" value="EP450I"/>
</dbReference>
<dbReference type="SUPFAM" id="SSF48264">
    <property type="entry name" value="Cytochrome P450"/>
    <property type="match status" value="1"/>
</dbReference>
<dbReference type="Gene3D" id="1.10.630.10">
    <property type="entry name" value="Cytochrome P450"/>
    <property type="match status" value="2"/>
</dbReference>
<dbReference type="Pfam" id="PF00067">
    <property type="entry name" value="p450"/>
    <property type="match status" value="2"/>
</dbReference>
<dbReference type="InterPro" id="IPR050364">
    <property type="entry name" value="Cytochrome_P450_fung"/>
</dbReference>
<dbReference type="Proteomes" id="UP000298030">
    <property type="component" value="Unassembled WGS sequence"/>
</dbReference>
<dbReference type="GO" id="GO:0016705">
    <property type="term" value="F:oxidoreductase activity, acting on paired donors, with incorporation or reduction of molecular oxygen"/>
    <property type="evidence" value="ECO:0007669"/>
    <property type="project" value="InterPro"/>
</dbReference>
<comment type="cofactor">
    <cofactor evidence="1 9">
        <name>heme</name>
        <dbReference type="ChEBI" id="CHEBI:30413"/>
    </cofactor>
</comment>
<keyword evidence="7 9" id="KW-0408">Iron</keyword>
<dbReference type="AlphaFoldDB" id="A0A4Y7TA66"/>
<dbReference type="GO" id="GO:0020037">
    <property type="term" value="F:heme binding"/>
    <property type="evidence" value="ECO:0007669"/>
    <property type="project" value="InterPro"/>
</dbReference>
<dbReference type="InterPro" id="IPR036396">
    <property type="entry name" value="Cyt_P450_sf"/>
</dbReference>
<dbReference type="InterPro" id="IPR002401">
    <property type="entry name" value="Cyt_P450_E_grp-I"/>
</dbReference>
<evidence type="ECO:0000256" key="9">
    <source>
        <dbReference type="PIRSR" id="PIRSR602401-1"/>
    </source>
</evidence>
<dbReference type="OrthoDB" id="2789670at2759"/>
<sequence>MDELSFPLPPSSRAPIVTCALGAVSLCLILLTLRRNTKRRILPPGPTRLPLLGHLFHVPKERGWERYHELCRDIDFPRLIPAIGSDIIALDVLGTTIIVLDSAEAVNELLERRSHIYSNRPRLPMINELMGWEFNIGLMPYGDRWRAHRKDAGAVSTFHPQETEAARQLLLNLYHKPGDFISHFRLMAGYVDAIHYLVEAAVPGAFLVDLIPVLKYIPDRTPFAYFKTFAKRSRDHTHQVRAAPYEEAKRNIIAALAAFVFAMMTHLEVQRRAQAELDAVLAPDRSALPYITALVKEVLRWKPIVPLAHFLNVEDEYKGYLLPAGSLVLGNAWYHGAILNDENLYPEPSVFKPERFLPSHPGGTPPCQDPDVAFGFGRRICPGRFMALDTLWIAFALILSMYDISKYVDRNGNIDEPGYEPVSASLVFMPLPFKCSIRPRNDQAARFLASLDTDTS</sequence>
<accession>A0A4Y7TA66</accession>
<comment type="similarity">
    <text evidence="3 10">Belongs to the cytochrome P450 family.</text>
</comment>
<gene>
    <name evidence="11" type="ORF">FA13DRAFT_1754887</name>
</gene>
<dbReference type="GO" id="GO:0005506">
    <property type="term" value="F:iron ion binding"/>
    <property type="evidence" value="ECO:0007669"/>
    <property type="project" value="InterPro"/>
</dbReference>
<organism evidence="11 12">
    <name type="scientific">Coprinellus micaceus</name>
    <name type="common">Glistening ink-cap mushroom</name>
    <name type="synonym">Coprinus micaceus</name>
    <dbReference type="NCBI Taxonomy" id="71717"/>
    <lineage>
        <taxon>Eukaryota</taxon>
        <taxon>Fungi</taxon>
        <taxon>Dikarya</taxon>
        <taxon>Basidiomycota</taxon>
        <taxon>Agaricomycotina</taxon>
        <taxon>Agaricomycetes</taxon>
        <taxon>Agaricomycetidae</taxon>
        <taxon>Agaricales</taxon>
        <taxon>Agaricineae</taxon>
        <taxon>Psathyrellaceae</taxon>
        <taxon>Coprinellus</taxon>
    </lineage>
</organism>
<name>A0A4Y7TA66_COPMI</name>
<dbReference type="GO" id="GO:0004497">
    <property type="term" value="F:monooxygenase activity"/>
    <property type="evidence" value="ECO:0007669"/>
    <property type="project" value="UniProtKB-KW"/>
</dbReference>
<feature type="binding site" description="axial binding residue" evidence="9">
    <location>
        <position position="381"/>
    </location>
    <ligand>
        <name>heme</name>
        <dbReference type="ChEBI" id="CHEBI:30413"/>
    </ligand>
    <ligandPart>
        <name>Fe</name>
        <dbReference type="ChEBI" id="CHEBI:18248"/>
    </ligandPart>
</feature>
<evidence type="ECO:0000256" key="3">
    <source>
        <dbReference type="ARBA" id="ARBA00010617"/>
    </source>
</evidence>